<dbReference type="InterPro" id="IPR012337">
    <property type="entry name" value="RNaseH-like_sf"/>
</dbReference>
<dbReference type="EMBL" id="NMOS02000008">
    <property type="protein sequence ID" value="RDH40457.1"/>
    <property type="molecule type" value="Genomic_DNA"/>
</dbReference>
<evidence type="ECO:0000259" key="1">
    <source>
        <dbReference type="Pfam" id="PF13358"/>
    </source>
</evidence>
<proteinExistence type="predicted"/>
<dbReference type="GO" id="GO:0003676">
    <property type="term" value="F:nucleic acid binding"/>
    <property type="evidence" value="ECO:0007669"/>
    <property type="project" value="InterPro"/>
</dbReference>
<dbReference type="InterPro" id="IPR009057">
    <property type="entry name" value="Homeodomain-like_sf"/>
</dbReference>
<protein>
    <submittedName>
        <fullName evidence="3">IS630 family transposase</fullName>
    </submittedName>
</protein>
<dbReference type="PANTHER" id="PTHR46564">
    <property type="entry name" value="TRANSPOSASE"/>
    <property type="match status" value="1"/>
</dbReference>
<dbReference type="InterPro" id="IPR025959">
    <property type="entry name" value="Winged_HTH_dom"/>
</dbReference>
<evidence type="ECO:0000313" key="3">
    <source>
        <dbReference type="EMBL" id="RDH40457.1"/>
    </source>
</evidence>
<feature type="domain" description="Winged helix-turn helix" evidence="2">
    <location>
        <begin position="93"/>
        <end position="149"/>
    </location>
</feature>
<dbReference type="InterPro" id="IPR047655">
    <property type="entry name" value="Transpos_IS630-like"/>
</dbReference>
<name>A0A370CJC3_9COXI</name>
<comment type="caution">
    <text evidence="3">The sequence shown here is derived from an EMBL/GenBank/DDBJ whole genome shotgun (WGS) entry which is preliminary data.</text>
</comment>
<reference evidence="3 4" key="1">
    <citation type="journal article" date="2017" name="Int. J. Syst. Evol. Microbiol.">
        <title>Aquarickettsiella crustaci n. gen. n. sp. (Gammaproteobacteria: Legionellales: Coxiellaceae); a bacterial pathogen of the freshwater crustacean: Gammarus fossarum (Malacostraca: Amphipoda).</title>
        <authorList>
            <person name="Bojko J."/>
            <person name="Dunn A.M."/>
            <person name="Stebbing P.D."/>
            <person name="Van Aerle R."/>
            <person name="Bacela-Spychalska K."/>
            <person name="Bean T.P."/>
            <person name="Stentiford G.D."/>
        </authorList>
    </citation>
    <scope>NUCLEOTIDE SEQUENCE [LARGE SCALE GENOMIC DNA]</scope>
    <source>
        <strain evidence="3">RA15029</strain>
    </source>
</reference>
<evidence type="ECO:0000313" key="4">
    <source>
        <dbReference type="Proteomes" id="UP000226429"/>
    </source>
</evidence>
<reference evidence="3 4" key="2">
    <citation type="journal article" date="2018" name="J. Invertebr. Pathol.">
        <title>'Candidatus Aquirickettsiella gammari' (Gammaproteobacteria: Legionellales: Coxiellaceae): A bacterial pathogen of the freshwater crustacean Gammarus fossarum (Malacostraca: Amphipoda).</title>
        <authorList>
            <person name="Bojko J."/>
            <person name="Dunn A.M."/>
            <person name="Stebbing P.D."/>
            <person name="van Aerle R."/>
            <person name="Bacela-Spychalska K."/>
            <person name="Bean T.P."/>
            <person name="Urrutia A."/>
            <person name="Stentiford G.D."/>
        </authorList>
    </citation>
    <scope>NUCLEOTIDE SEQUENCE [LARGE SCALE GENOMIC DNA]</scope>
    <source>
        <strain evidence="3">RA15029</strain>
    </source>
</reference>
<dbReference type="Pfam" id="PF13358">
    <property type="entry name" value="DDE_3"/>
    <property type="match status" value="1"/>
</dbReference>
<accession>A0A370CJC3</accession>
<dbReference type="PANTHER" id="PTHR46564:SF1">
    <property type="entry name" value="TRANSPOSASE"/>
    <property type="match status" value="1"/>
</dbReference>
<sequence length="341" mass="40343">MEKLSELERKKLIEQHRKERDKRLCDRIKAVLAYDDGYSYSEIARLLLLDDESIRRHIKDYWSDKKLSPENGGSECRLTSHESLELIDHLCQKTYLYVKDICLYVKTKYQKYYSVSGLRKWLHAHRFRYKKPHAVPTKIDSAAQQAFIEFYNKLKRQAGATEPIYFSDSTHPAHQTQLHYGWILRGQRKAIATTSKQLRVNLIGGICLKSRRVIYQQADRVNADSIAAFLVALRRRHPEKCKIHVIWDNAGYHHDKRIKAFAKGLAIELHYLPPYSSNLNPIERLWKLIRECVMYNKYYETFSAFTDAIRHFLNNIGRKKRILRSRITDNFHLLHPHNFAS</sequence>
<dbReference type="SUPFAM" id="SSF53098">
    <property type="entry name" value="Ribonuclease H-like"/>
    <property type="match status" value="1"/>
</dbReference>
<evidence type="ECO:0000259" key="2">
    <source>
        <dbReference type="Pfam" id="PF13592"/>
    </source>
</evidence>
<feature type="domain" description="Tc1-like transposase DDE" evidence="1">
    <location>
        <begin position="163"/>
        <end position="304"/>
    </location>
</feature>
<dbReference type="InterPro" id="IPR036397">
    <property type="entry name" value="RNaseH_sf"/>
</dbReference>
<dbReference type="NCBIfam" id="NF033545">
    <property type="entry name" value="transpos_IS630"/>
    <property type="match status" value="1"/>
</dbReference>
<dbReference type="AlphaFoldDB" id="A0A370CJC3"/>
<dbReference type="InterPro" id="IPR038717">
    <property type="entry name" value="Tc1-like_DDE_dom"/>
</dbReference>
<keyword evidence="4" id="KW-1185">Reference proteome</keyword>
<dbReference type="Proteomes" id="UP000226429">
    <property type="component" value="Unassembled WGS sequence"/>
</dbReference>
<organism evidence="3 4">
    <name type="scientific">Candidatus Aquirickettsiella gammari</name>
    <dbReference type="NCBI Taxonomy" id="2016198"/>
    <lineage>
        <taxon>Bacteria</taxon>
        <taxon>Pseudomonadati</taxon>
        <taxon>Pseudomonadota</taxon>
        <taxon>Gammaproteobacteria</taxon>
        <taxon>Legionellales</taxon>
        <taxon>Coxiellaceae</taxon>
        <taxon>Candidatus Aquirickettsiella</taxon>
    </lineage>
</organism>
<dbReference type="Pfam" id="PF13592">
    <property type="entry name" value="HTH_33"/>
    <property type="match status" value="1"/>
</dbReference>
<dbReference type="Gene3D" id="3.30.420.10">
    <property type="entry name" value="Ribonuclease H-like superfamily/Ribonuclease H"/>
    <property type="match status" value="1"/>
</dbReference>
<gene>
    <name evidence="3" type="ORF">CFE62_003620</name>
</gene>
<dbReference type="SUPFAM" id="SSF46689">
    <property type="entry name" value="Homeodomain-like"/>
    <property type="match status" value="1"/>
</dbReference>